<dbReference type="PROSITE" id="PS00375">
    <property type="entry name" value="UDPGT"/>
    <property type="match status" value="1"/>
</dbReference>
<reference evidence="5 6" key="1">
    <citation type="journal article" date="2021" name="Int. J. Syst. Evol. Microbiol.">
        <title>Reticulibacter mediterranei gen. nov., sp. nov., within the new family Reticulibacteraceae fam. nov., and Ktedonospora formicarum gen. nov., sp. nov., Ktedonobacter robiniae sp. nov., Dictyobacter formicarum sp. nov. and Dictyobacter arantiisoli sp. nov., belonging to the class Ktedonobacteria.</title>
        <authorList>
            <person name="Yabe S."/>
            <person name="Zheng Y."/>
            <person name="Wang C.M."/>
            <person name="Sakai Y."/>
            <person name="Abe K."/>
            <person name="Yokota A."/>
            <person name="Donadio S."/>
            <person name="Cavaletti L."/>
            <person name="Monciardini P."/>
        </authorList>
    </citation>
    <scope>NUCLEOTIDE SEQUENCE [LARGE SCALE GENOMIC DNA]</scope>
    <source>
        <strain evidence="5 6">SOSP1-9</strain>
    </source>
</reference>
<organism evidence="5 6">
    <name type="scientific">Dictyobacter formicarum</name>
    <dbReference type="NCBI Taxonomy" id="2778368"/>
    <lineage>
        <taxon>Bacteria</taxon>
        <taxon>Bacillati</taxon>
        <taxon>Chloroflexota</taxon>
        <taxon>Ktedonobacteria</taxon>
        <taxon>Ktedonobacterales</taxon>
        <taxon>Dictyobacteraceae</taxon>
        <taxon>Dictyobacter</taxon>
    </lineage>
</organism>
<dbReference type="InterPro" id="IPR010610">
    <property type="entry name" value="EryCIII-like_C"/>
</dbReference>
<dbReference type="Pfam" id="PF06722">
    <property type="entry name" value="EryCIII-like_C"/>
    <property type="match status" value="1"/>
</dbReference>
<accession>A0ABQ3V9J9</accession>
<dbReference type="InterPro" id="IPR035595">
    <property type="entry name" value="UDP_glycos_trans_CS"/>
</dbReference>
<dbReference type="InterPro" id="IPR050271">
    <property type="entry name" value="UDP-glycosyltransferase"/>
</dbReference>
<comment type="similarity">
    <text evidence="1">Belongs to the UDP-glycosyltransferase family.</text>
</comment>
<dbReference type="InterPro" id="IPR006326">
    <property type="entry name" value="UDPGT_MGT-like"/>
</dbReference>
<dbReference type="Proteomes" id="UP000635565">
    <property type="component" value="Unassembled WGS sequence"/>
</dbReference>
<evidence type="ECO:0000256" key="3">
    <source>
        <dbReference type="ARBA" id="ARBA00022679"/>
    </source>
</evidence>
<dbReference type="GO" id="GO:0016740">
    <property type="term" value="F:transferase activity"/>
    <property type="evidence" value="ECO:0007669"/>
    <property type="project" value="UniProtKB-KW"/>
</dbReference>
<evidence type="ECO:0000313" key="5">
    <source>
        <dbReference type="EMBL" id="GHO82464.1"/>
    </source>
</evidence>
<evidence type="ECO:0000259" key="4">
    <source>
        <dbReference type="Pfam" id="PF06722"/>
    </source>
</evidence>
<proteinExistence type="inferred from homology"/>
<evidence type="ECO:0000256" key="1">
    <source>
        <dbReference type="ARBA" id="ARBA00009995"/>
    </source>
</evidence>
<dbReference type="InterPro" id="IPR002213">
    <property type="entry name" value="UDP_glucos_trans"/>
</dbReference>
<dbReference type="PANTHER" id="PTHR48043:SF145">
    <property type="entry name" value="FI06409P-RELATED"/>
    <property type="match status" value="1"/>
</dbReference>
<dbReference type="RefSeq" id="WP_201360130.1">
    <property type="nucleotide sequence ID" value="NZ_BNJJ01000001.1"/>
</dbReference>
<keyword evidence="2" id="KW-0328">Glycosyltransferase</keyword>
<dbReference type="CDD" id="cd03784">
    <property type="entry name" value="GT1_Gtf-like"/>
    <property type="match status" value="1"/>
</dbReference>
<dbReference type="NCBIfam" id="TIGR01426">
    <property type="entry name" value="MGT"/>
    <property type="match status" value="1"/>
</dbReference>
<keyword evidence="6" id="KW-1185">Reference proteome</keyword>
<keyword evidence="3 5" id="KW-0808">Transferase</keyword>
<evidence type="ECO:0000313" key="6">
    <source>
        <dbReference type="Proteomes" id="UP000635565"/>
    </source>
</evidence>
<name>A0ABQ3V9J9_9CHLR</name>
<comment type="caution">
    <text evidence="5">The sequence shown here is derived from an EMBL/GenBank/DDBJ whole genome shotgun (WGS) entry which is preliminary data.</text>
</comment>
<dbReference type="Gene3D" id="3.40.50.2000">
    <property type="entry name" value="Glycogen Phosphorylase B"/>
    <property type="match status" value="2"/>
</dbReference>
<dbReference type="PANTHER" id="PTHR48043">
    <property type="entry name" value="EG:EG0003.4 PROTEIN-RELATED"/>
    <property type="match status" value="1"/>
</dbReference>
<dbReference type="EMBL" id="BNJJ01000001">
    <property type="protein sequence ID" value="GHO82464.1"/>
    <property type="molecule type" value="Genomic_DNA"/>
</dbReference>
<evidence type="ECO:0000256" key="2">
    <source>
        <dbReference type="ARBA" id="ARBA00022676"/>
    </source>
</evidence>
<gene>
    <name evidence="5" type="ORF">KSZ_04700</name>
</gene>
<dbReference type="SUPFAM" id="SSF53756">
    <property type="entry name" value="UDP-Glycosyltransferase/glycogen phosphorylase"/>
    <property type="match status" value="1"/>
</dbReference>
<protein>
    <submittedName>
        <fullName evidence="5">Glycosyl transferase</fullName>
    </submittedName>
</protein>
<feature type="domain" description="Erythromycin biosynthesis protein CIII-like C-terminal" evidence="4">
    <location>
        <begin position="253"/>
        <end position="369"/>
    </location>
</feature>
<sequence length="391" mass="43960">MAKVLYFGVPQYGHIHPTLPLVRELIDHGEDVLYYLVTDQFKQLVEDTGATLKLYQRPPIQPGLSFSAMLVEHMSQMIAQLLEEVCAERPDYIVYDPYCTHARLLAQIIQVPAIIVIPHMFYNEHVIHQLDQNLMRGILQLFAENEMNDFQMALEPLCAKYHLQTFSLPSIKTHAEPLNISFIPRELQPAEKTFDEHFLFVGSSIAPRKGEPAITLPQHTDLPVLYISLGTIMNNWKEFYLACFEAFDGLPIQVIIAIGPKVSQDTLGTIPENISLYPFVPQLEVLSQCNAFITHGGTNSVVEALYYGVPLVVLPLASEDEFVNAKRVQDLMLGLAIEKPHVSASSLRESAMQVLHERKYKEQALLMSDKIKVAGGYRAAAAAILNHVSQK</sequence>